<dbReference type="EMBL" id="UINC01020563">
    <property type="protein sequence ID" value="SVA86229.1"/>
    <property type="molecule type" value="Genomic_DNA"/>
</dbReference>
<evidence type="ECO:0000259" key="1">
    <source>
        <dbReference type="Pfam" id="PF08291"/>
    </source>
</evidence>
<sequence>MKLAPNFSLEELTKSSTAIRLGIDNTPSSEHLINMVYVASHILQPVRDHFKCIVGVNSGYRSPKLNTAVRGSKTSQHCFGQAADFEINGFPNHDLADWVRKNLDFDQLILEFYNPAQGPNSGWVHCSYNFKGPNRKKVMTALIKNGKTSYLNGLVLK</sequence>
<dbReference type="Gene3D" id="3.30.1380.10">
    <property type="match status" value="1"/>
</dbReference>
<feature type="domain" description="Peptidase M15A C-terminal" evidence="1">
    <location>
        <begin position="6"/>
        <end position="112"/>
    </location>
</feature>
<proteinExistence type="predicted"/>
<reference evidence="2" key="1">
    <citation type="submission" date="2018-05" db="EMBL/GenBank/DDBJ databases">
        <authorList>
            <person name="Lanie J.A."/>
            <person name="Ng W.-L."/>
            <person name="Kazmierczak K.M."/>
            <person name="Andrzejewski T.M."/>
            <person name="Davidsen T.M."/>
            <person name="Wayne K.J."/>
            <person name="Tettelin H."/>
            <person name="Glass J.I."/>
            <person name="Rusch D."/>
            <person name="Podicherti R."/>
            <person name="Tsui H.-C.T."/>
            <person name="Winkler M.E."/>
        </authorList>
    </citation>
    <scope>NUCLEOTIDE SEQUENCE</scope>
</reference>
<dbReference type="AlphaFoldDB" id="A0A381ZAK7"/>
<accession>A0A381ZAK7</accession>
<gene>
    <name evidence="2" type="ORF">METZ01_LOCUS139083</name>
</gene>
<dbReference type="InterPro" id="IPR009045">
    <property type="entry name" value="Zn_M74/Hedgehog-like"/>
</dbReference>
<name>A0A381ZAK7_9ZZZZ</name>
<organism evidence="2">
    <name type="scientific">marine metagenome</name>
    <dbReference type="NCBI Taxonomy" id="408172"/>
    <lineage>
        <taxon>unclassified sequences</taxon>
        <taxon>metagenomes</taxon>
        <taxon>ecological metagenomes</taxon>
    </lineage>
</organism>
<dbReference type="Pfam" id="PF08291">
    <property type="entry name" value="Peptidase_M15_3"/>
    <property type="match status" value="1"/>
</dbReference>
<evidence type="ECO:0000313" key="2">
    <source>
        <dbReference type="EMBL" id="SVA86229.1"/>
    </source>
</evidence>
<dbReference type="InterPro" id="IPR013230">
    <property type="entry name" value="Peptidase_M15A_C"/>
</dbReference>
<dbReference type="SUPFAM" id="SSF55166">
    <property type="entry name" value="Hedgehog/DD-peptidase"/>
    <property type="match status" value="1"/>
</dbReference>
<protein>
    <recommendedName>
        <fullName evidence="1">Peptidase M15A C-terminal domain-containing protein</fullName>
    </recommendedName>
</protein>